<dbReference type="InterPro" id="IPR029061">
    <property type="entry name" value="THDP-binding"/>
</dbReference>
<dbReference type="GO" id="GO:0000287">
    <property type="term" value="F:magnesium ion binding"/>
    <property type="evidence" value="ECO:0007669"/>
    <property type="project" value="InterPro"/>
</dbReference>
<dbReference type="EMBL" id="MFKF01000319">
    <property type="protein sequence ID" value="OGG46398.1"/>
    <property type="molecule type" value="Genomic_DNA"/>
</dbReference>
<keyword evidence="3" id="KW-0456">Lyase</keyword>
<dbReference type="PANTHER" id="PTHR42818:SF1">
    <property type="entry name" value="SULFOPYRUVATE DECARBOXYLASE"/>
    <property type="match status" value="1"/>
</dbReference>
<keyword evidence="1" id="KW-0210">Decarboxylase</keyword>
<feature type="domain" description="Thiamine pyrophosphate enzyme TPP-binding" evidence="4">
    <location>
        <begin position="48"/>
        <end position="158"/>
    </location>
</feature>
<protein>
    <recommendedName>
        <fullName evidence="4">Thiamine pyrophosphate enzyme TPP-binding domain-containing protein</fullName>
    </recommendedName>
</protein>
<dbReference type="InterPro" id="IPR051818">
    <property type="entry name" value="TPP_dependent_decarboxylase"/>
</dbReference>
<keyword evidence="2" id="KW-0786">Thiamine pyrophosphate</keyword>
<evidence type="ECO:0000256" key="1">
    <source>
        <dbReference type="ARBA" id="ARBA00022793"/>
    </source>
</evidence>
<dbReference type="GO" id="GO:0016831">
    <property type="term" value="F:carboxy-lyase activity"/>
    <property type="evidence" value="ECO:0007669"/>
    <property type="project" value="UniProtKB-KW"/>
</dbReference>
<accession>A0A1F6CB10</accession>
<dbReference type="GO" id="GO:0030976">
    <property type="term" value="F:thiamine pyrophosphate binding"/>
    <property type="evidence" value="ECO:0007669"/>
    <property type="project" value="InterPro"/>
</dbReference>
<organism evidence="5 6">
    <name type="scientific">Handelsmanbacteria sp. (strain RIFCSPLOWO2_12_FULL_64_10)</name>
    <dbReference type="NCBI Taxonomy" id="1817868"/>
    <lineage>
        <taxon>Bacteria</taxon>
        <taxon>Candidatus Handelsmaniibacteriota</taxon>
    </lineage>
</organism>
<dbReference type="AlphaFoldDB" id="A0A1F6CB10"/>
<name>A0A1F6CB10_HANXR</name>
<evidence type="ECO:0000313" key="6">
    <source>
        <dbReference type="Proteomes" id="UP000178606"/>
    </source>
</evidence>
<evidence type="ECO:0000256" key="2">
    <source>
        <dbReference type="ARBA" id="ARBA00023052"/>
    </source>
</evidence>
<dbReference type="Proteomes" id="UP000178606">
    <property type="component" value="Unassembled WGS sequence"/>
</dbReference>
<dbReference type="Pfam" id="PF02775">
    <property type="entry name" value="TPP_enzyme_C"/>
    <property type="match status" value="1"/>
</dbReference>
<dbReference type="PANTHER" id="PTHR42818">
    <property type="entry name" value="SULFOPYRUVATE DECARBOXYLASE SUBUNIT ALPHA"/>
    <property type="match status" value="1"/>
</dbReference>
<dbReference type="PROSITE" id="PS00187">
    <property type="entry name" value="TPP_ENZYMES"/>
    <property type="match status" value="1"/>
</dbReference>
<evidence type="ECO:0000259" key="4">
    <source>
        <dbReference type="Pfam" id="PF02775"/>
    </source>
</evidence>
<proteinExistence type="predicted"/>
<evidence type="ECO:0000313" key="5">
    <source>
        <dbReference type="EMBL" id="OGG46398.1"/>
    </source>
</evidence>
<sequence length="201" mass="21759">MHVMMKKEECLRAIAARRKDEVVITTMGVAGPWASLSDHERDFASVDSGMGHAADFGLGLALARPDLKVVVLNGDGSMLMSLGTLVTVVDSGARNLILFVVENRTYEVTGNQPVPGGGRFNFAEMARGAGFGRVYEFRELEELERGLPDVLSGEGPVFATLFVEPGSEGPPKRQEGNPMRYLRDTIAGSAHRLRGVLARSR</sequence>
<evidence type="ECO:0000256" key="3">
    <source>
        <dbReference type="ARBA" id="ARBA00023239"/>
    </source>
</evidence>
<dbReference type="SUPFAM" id="SSF52518">
    <property type="entry name" value="Thiamin diphosphate-binding fold (THDP-binding)"/>
    <property type="match status" value="1"/>
</dbReference>
<dbReference type="InterPro" id="IPR011766">
    <property type="entry name" value="TPP_enzyme_TPP-bd"/>
</dbReference>
<comment type="caution">
    <text evidence="5">The sequence shown here is derived from an EMBL/GenBank/DDBJ whole genome shotgun (WGS) entry which is preliminary data.</text>
</comment>
<dbReference type="Gene3D" id="3.40.50.970">
    <property type="match status" value="1"/>
</dbReference>
<gene>
    <name evidence="5" type="ORF">A3F84_19550</name>
</gene>
<dbReference type="InterPro" id="IPR000399">
    <property type="entry name" value="TPP-bd_CS"/>
</dbReference>
<reference evidence="5 6" key="1">
    <citation type="journal article" date="2016" name="Nat. Commun.">
        <title>Thousands of microbial genomes shed light on interconnected biogeochemical processes in an aquifer system.</title>
        <authorList>
            <person name="Anantharaman K."/>
            <person name="Brown C.T."/>
            <person name="Hug L.A."/>
            <person name="Sharon I."/>
            <person name="Castelle C.J."/>
            <person name="Probst A.J."/>
            <person name="Thomas B.C."/>
            <person name="Singh A."/>
            <person name="Wilkins M.J."/>
            <person name="Karaoz U."/>
            <person name="Brodie E.L."/>
            <person name="Williams K.H."/>
            <person name="Hubbard S.S."/>
            <person name="Banfield J.F."/>
        </authorList>
    </citation>
    <scope>NUCLEOTIDE SEQUENCE [LARGE SCALE GENOMIC DNA]</scope>
    <source>
        <strain evidence="6">RIFCSPLOWO2_12_FULL_64_10</strain>
    </source>
</reference>